<protein>
    <recommendedName>
        <fullName evidence="2">RanBD1 domain-containing protein</fullName>
    </recommendedName>
</protein>
<dbReference type="Gene3D" id="2.30.29.30">
    <property type="entry name" value="Pleckstrin-homology domain (PH domain)/Phosphotyrosine-binding domain (PTB)"/>
    <property type="match status" value="1"/>
</dbReference>
<evidence type="ECO:0000313" key="4">
    <source>
        <dbReference type="Proteomes" id="UP000042958"/>
    </source>
</evidence>
<keyword evidence="4" id="KW-1185">Reference proteome</keyword>
<feature type="compositionally biased region" description="Low complexity" evidence="1">
    <location>
        <begin position="748"/>
        <end position="758"/>
    </location>
</feature>
<feature type="region of interest" description="Disordered" evidence="1">
    <location>
        <begin position="243"/>
        <end position="281"/>
    </location>
</feature>
<reference evidence="4" key="1">
    <citation type="journal article" date="2015" name="Genome Announc.">
        <title>Draft genome sequence of the fungus Penicillium brasilianum MG11.</title>
        <authorList>
            <person name="Horn F."/>
            <person name="Linde J."/>
            <person name="Mattern D.J."/>
            <person name="Walther G."/>
            <person name="Guthke R."/>
            <person name="Brakhage A.A."/>
            <person name="Valiante V."/>
        </authorList>
    </citation>
    <scope>NUCLEOTIDE SEQUENCE [LARGE SCALE GENOMIC DNA]</scope>
    <source>
        <strain evidence="4">MG11</strain>
    </source>
</reference>
<evidence type="ECO:0000256" key="1">
    <source>
        <dbReference type="SAM" id="MobiDB-lite"/>
    </source>
</evidence>
<feature type="compositionally biased region" description="Low complexity" evidence="1">
    <location>
        <begin position="112"/>
        <end position="158"/>
    </location>
</feature>
<feature type="compositionally biased region" description="Basic and acidic residues" evidence="1">
    <location>
        <begin position="822"/>
        <end position="841"/>
    </location>
</feature>
<feature type="region of interest" description="Disordered" evidence="1">
    <location>
        <begin position="632"/>
        <end position="732"/>
    </location>
</feature>
<feature type="compositionally biased region" description="Polar residues" evidence="1">
    <location>
        <begin position="1030"/>
        <end position="1042"/>
    </location>
</feature>
<dbReference type="Proteomes" id="UP000042958">
    <property type="component" value="Unassembled WGS sequence"/>
</dbReference>
<feature type="compositionally biased region" description="Acidic residues" evidence="1">
    <location>
        <begin position="812"/>
        <end position="821"/>
    </location>
</feature>
<accession>A0A0F7VG52</accession>
<organism evidence="3 4">
    <name type="scientific">Penicillium brasilianum</name>
    <dbReference type="NCBI Taxonomy" id="104259"/>
    <lineage>
        <taxon>Eukaryota</taxon>
        <taxon>Fungi</taxon>
        <taxon>Dikarya</taxon>
        <taxon>Ascomycota</taxon>
        <taxon>Pezizomycotina</taxon>
        <taxon>Eurotiomycetes</taxon>
        <taxon>Eurotiomycetidae</taxon>
        <taxon>Eurotiales</taxon>
        <taxon>Aspergillaceae</taxon>
        <taxon>Penicillium</taxon>
    </lineage>
</organism>
<dbReference type="InterPro" id="IPR053074">
    <property type="entry name" value="NPC_Nucleoporin"/>
</dbReference>
<feature type="compositionally biased region" description="Low complexity" evidence="1">
    <location>
        <begin position="1012"/>
        <end position="1029"/>
    </location>
</feature>
<dbReference type="CDD" id="cd13170">
    <property type="entry name" value="RanBD_NUP50"/>
    <property type="match status" value="1"/>
</dbReference>
<dbReference type="SUPFAM" id="SSF50729">
    <property type="entry name" value="PH domain-like"/>
    <property type="match status" value="1"/>
</dbReference>
<feature type="compositionally biased region" description="Polar residues" evidence="1">
    <location>
        <begin position="432"/>
        <end position="456"/>
    </location>
</feature>
<feature type="region of interest" description="Disordered" evidence="1">
    <location>
        <begin position="1"/>
        <end position="231"/>
    </location>
</feature>
<feature type="compositionally biased region" description="Polar residues" evidence="1">
    <location>
        <begin position="894"/>
        <end position="908"/>
    </location>
</feature>
<name>A0A0F7VG52_PENBI</name>
<feature type="compositionally biased region" description="Polar residues" evidence="1">
    <location>
        <begin position="166"/>
        <end position="213"/>
    </location>
</feature>
<feature type="compositionally biased region" description="Polar residues" evidence="1">
    <location>
        <begin position="392"/>
        <end position="425"/>
    </location>
</feature>
<evidence type="ECO:0000313" key="3">
    <source>
        <dbReference type="EMBL" id="CEO59796.1"/>
    </source>
</evidence>
<feature type="compositionally biased region" description="Low complexity" evidence="1">
    <location>
        <begin position="61"/>
        <end position="96"/>
    </location>
</feature>
<dbReference type="EMBL" id="CDHK01000004">
    <property type="protein sequence ID" value="CEO59796.1"/>
    <property type="molecule type" value="Genomic_DNA"/>
</dbReference>
<proteinExistence type="predicted"/>
<dbReference type="PANTHER" id="PTHR38697:SF1">
    <property type="entry name" value="NUCLEAR PORE COMPLEX PROTEIN SIMILAR TO S. CEREVISIAE NUP2 (EUROFUNG)"/>
    <property type="match status" value="1"/>
</dbReference>
<feature type="region of interest" description="Disordered" evidence="1">
    <location>
        <begin position="748"/>
        <end position="778"/>
    </location>
</feature>
<feature type="compositionally biased region" description="Basic and acidic residues" evidence="1">
    <location>
        <begin position="794"/>
        <end position="811"/>
    </location>
</feature>
<feature type="compositionally biased region" description="Basic and acidic residues" evidence="1">
    <location>
        <begin position="864"/>
        <end position="874"/>
    </location>
</feature>
<dbReference type="AlphaFoldDB" id="A0A0F7VG52"/>
<feature type="compositionally biased region" description="Low complexity" evidence="1">
    <location>
        <begin position="1058"/>
        <end position="1080"/>
    </location>
</feature>
<feature type="region of interest" description="Disordered" evidence="1">
    <location>
        <begin position="320"/>
        <end position="467"/>
    </location>
</feature>
<feature type="region of interest" description="Disordered" evidence="1">
    <location>
        <begin position="794"/>
        <end position="1098"/>
    </location>
</feature>
<feature type="compositionally biased region" description="Low complexity" evidence="1">
    <location>
        <begin position="346"/>
        <end position="367"/>
    </location>
</feature>
<feature type="compositionally biased region" description="Polar residues" evidence="1">
    <location>
        <begin position="970"/>
        <end position="981"/>
    </location>
</feature>
<gene>
    <name evidence="3" type="ORF">PMG11_04452</name>
</gene>
<dbReference type="InterPro" id="IPR000156">
    <property type="entry name" value="Ran_bind_dom"/>
</dbReference>
<feature type="compositionally biased region" description="Polar residues" evidence="1">
    <location>
        <begin position="99"/>
        <end position="108"/>
    </location>
</feature>
<dbReference type="OrthoDB" id="185618at2759"/>
<feature type="compositionally biased region" description="Low complexity" evidence="1">
    <location>
        <begin position="655"/>
        <end position="681"/>
    </location>
</feature>
<dbReference type="Pfam" id="PF00638">
    <property type="entry name" value="Ran_BP1"/>
    <property type="match status" value="1"/>
</dbReference>
<feature type="compositionally biased region" description="Polar residues" evidence="1">
    <location>
        <begin position="682"/>
        <end position="697"/>
    </location>
</feature>
<feature type="domain" description="RanBD1" evidence="2">
    <location>
        <begin position="1093"/>
        <end position="1171"/>
    </location>
</feature>
<evidence type="ECO:0000259" key="2">
    <source>
        <dbReference type="PROSITE" id="PS50196"/>
    </source>
</evidence>
<feature type="compositionally biased region" description="Polar residues" evidence="1">
    <location>
        <begin position="1002"/>
        <end position="1011"/>
    </location>
</feature>
<feature type="compositionally biased region" description="Low complexity" evidence="1">
    <location>
        <begin position="542"/>
        <end position="556"/>
    </location>
</feature>
<dbReference type="SMART" id="SM00160">
    <property type="entry name" value="RanBD"/>
    <property type="match status" value="1"/>
</dbReference>
<sequence>MSKRVAEGLQGGSDRMHEFGMMGTPEEKPQRATAAQLANRKIKEIRKRPRGTTPTGGAGEPSGAFSQISSAPAPSFPAPTNQSSGFSFGQSQSFPGATATPSQPTQGDSAPFSFGGSSSTSFNFSGGFGAPASNPFANNSFNAGNSAPAQPSSTTGSVSFGGFGSQPANQSTSQPAFSFGAPQNASSSVTTGLFGQSATPKPTGNTVADSMQMSPDAKPKNPFAASSSLPSKNIFGDSGASNIFSSKPAAPVSNPFGGLSLPAATEKPSSDKPEAFAAKPAFASQAPTAAFGSLFGATSATSTPSEPEKPATNNLFAPKAAAPAAPSSNPFMFSKPAAPEPEKAVATEVASNNIFSPKPSAGPSSAGNIFAPKPAEQTSTPNFFTPKAPTNDAISTTPASQPFENLFKSTATSKPATEQAPTSNMFAAKPATAQTSQEPAAPGSFNSLFGGTSKSATIKPFGNNVAGLSTIENPAQAVAATPSLFAPKPATEQASDKPIEAPQPFKNLFGTSSTTSKPAEPATEQPAPSPTKPFANLLGGQTTAPQATPAKAAVTPSGIASVQKHEPAMPKLNVPPGTRKDIAENAELLWKIRGLDTHFKQEVMKYQPGTDSFDNLILFYIRVRNGMGAPIKGAPELQPKKAAETSVHVDGPNGSTTSSVFAKSFSSPSPSPAQPVAVSTPTQSATGNLFAKSMSNGSAASPAPVASPAPKPAGNMFGQPASPAPAASPAPKLAGNMFAQSASAAPAASPAPKLASNPFAQSASAKAPNGSAAPAPPKFGNSVGTVDFMAQFKQKAEKSMAEEKAKRKAEDFDSDEDDEEEWERRDAEQQREKRAKLEASSKKKSVFRNGKFEWVDVDEPASTESDRNAVKPADKPAASSLFVPGDTAVFSAPSPASSTGSIFESSSRPLPASENIFGRLTPKPSDADKDSDESGDEGKASFSKRPAEEDASTDDDFVSALRNSKRTKPSEQTDAAKSSLDTPLPAPTAAAGRSLFDRIQSPAPTSTPQKETSTSTSSLFSASFGQSTSFGKSISFGQNNATPAADKTWKPTSPIKFSTDSALSATSAPPSTLASTQPSSGVNSGDATPDEEPAPGEVFDMSQANAGEEDETLVFECRARAFKLTTGWTSQGTGIARLLKHPETGRARIVLRADPGGNVILNTFLKKEFDYARQANSVQFLVPQADSEQPEHWAVRVNANSIEELYSKIQEIKN</sequence>
<feature type="region of interest" description="Disordered" evidence="1">
    <location>
        <begin position="482"/>
        <end position="578"/>
    </location>
</feature>
<dbReference type="STRING" id="104259.A0A0F7VG52"/>
<dbReference type="PROSITE" id="PS50196">
    <property type="entry name" value="RANBD1"/>
    <property type="match status" value="1"/>
</dbReference>
<dbReference type="InterPro" id="IPR011993">
    <property type="entry name" value="PH-like_dom_sf"/>
</dbReference>
<dbReference type="PANTHER" id="PTHR38697">
    <property type="entry name" value="NUCLEAR PORE COMPLEX PROTEIN SIMILAR TO S. CEREVISIAE NUP2 (EUROFUNG)"/>
    <property type="match status" value="1"/>
</dbReference>